<reference evidence="2 3" key="1">
    <citation type="journal article" date="2023" name="Int. J. Syst. Evol. Microbiol.">
        <title>Methylocystis iwaonis sp. nov., a type II methane-oxidizing bacterium from surface soil of a rice paddy field in Japan, and emended description of the genus Methylocystis (ex Whittenbury et al. 1970) Bowman et al. 1993.</title>
        <authorList>
            <person name="Kaise H."/>
            <person name="Sawadogo J.B."/>
            <person name="Alam M.S."/>
            <person name="Ueno C."/>
            <person name="Dianou D."/>
            <person name="Shinjo R."/>
            <person name="Asakawa S."/>
        </authorList>
    </citation>
    <scope>NUCLEOTIDE SEQUENCE [LARGE SCALE GENOMIC DNA]</scope>
    <source>
        <strain evidence="2 3">SS37A-Re</strain>
    </source>
</reference>
<protein>
    <recommendedName>
        <fullName evidence="4">Alkaline proteinase inhibitor/ Outer membrane lipoprotein Omp19 domain-containing protein</fullName>
    </recommendedName>
</protein>
<dbReference type="Gene3D" id="2.40.128.10">
    <property type="match status" value="1"/>
</dbReference>
<dbReference type="RefSeq" id="WP_281928474.1">
    <property type="nucleotide sequence ID" value="NZ_AP027142.1"/>
</dbReference>
<keyword evidence="1" id="KW-0732">Signal</keyword>
<evidence type="ECO:0008006" key="4">
    <source>
        <dbReference type="Google" id="ProtNLM"/>
    </source>
</evidence>
<dbReference type="EMBL" id="AP027142">
    <property type="protein sequence ID" value="BDV35129.1"/>
    <property type="molecule type" value="Genomic_DNA"/>
</dbReference>
<dbReference type="SUPFAM" id="SSF50882">
    <property type="entry name" value="beta-Barrel protease inhibitors"/>
    <property type="match status" value="1"/>
</dbReference>
<proteinExistence type="predicted"/>
<evidence type="ECO:0000313" key="3">
    <source>
        <dbReference type="Proteomes" id="UP001317629"/>
    </source>
</evidence>
<name>A0ABM8EAW3_9HYPH</name>
<keyword evidence="3" id="KW-1185">Reference proteome</keyword>
<organism evidence="2 3">
    <name type="scientific">Methylocystis iwaonis</name>
    <dbReference type="NCBI Taxonomy" id="2885079"/>
    <lineage>
        <taxon>Bacteria</taxon>
        <taxon>Pseudomonadati</taxon>
        <taxon>Pseudomonadota</taxon>
        <taxon>Alphaproteobacteria</taxon>
        <taxon>Hyphomicrobiales</taxon>
        <taxon>Methylocystaceae</taxon>
        <taxon>Methylocystis</taxon>
    </lineage>
</organism>
<feature type="signal peptide" evidence="1">
    <location>
        <begin position="1"/>
        <end position="31"/>
    </location>
</feature>
<accession>A0ABM8EAW3</accession>
<dbReference type="Proteomes" id="UP001317629">
    <property type="component" value="Chromosome"/>
</dbReference>
<sequence length="122" mass="13088">MSTSSPRADKLRRLGLAAALFAALPLANAVAAGDTAGRYGILRDDKDTGCMLTLMGGGRAQLAPACRDNGIVVFDPVRWSLDRGRLVLVARKGHKAHFERDSASIWRRDPAEGKSSLAFKPI</sequence>
<gene>
    <name evidence="2" type="ORF">SS37A_26580</name>
</gene>
<feature type="chain" id="PRO_5045908128" description="Alkaline proteinase inhibitor/ Outer membrane lipoprotein Omp19 domain-containing protein" evidence="1">
    <location>
        <begin position="32"/>
        <end position="122"/>
    </location>
</feature>
<evidence type="ECO:0000313" key="2">
    <source>
        <dbReference type="EMBL" id="BDV35129.1"/>
    </source>
</evidence>
<dbReference type="InterPro" id="IPR016085">
    <property type="entry name" value="Protease_inh_B-barrel_dom"/>
</dbReference>
<evidence type="ECO:0000256" key="1">
    <source>
        <dbReference type="SAM" id="SignalP"/>
    </source>
</evidence>